<evidence type="ECO:0000256" key="5">
    <source>
        <dbReference type="ARBA" id="ARBA00022605"/>
    </source>
</evidence>
<evidence type="ECO:0000256" key="9">
    <source>
        <dbReference type="HAMAP-Rule" id="MF_01023"/>
    </source>
</evidence>
<dbReference type="SUPFAM" id="SSF53383">
    <property type="entry name" value="PLP-dependent transferases"/>
    <property type="match status" value="1"/>
</dbReference>
<evidence type="ECO:0000313" key="11">
    <source>
        <dbReference type="EMBL" id="HGS86814.1"/>
    </source>
</evidence>
<dbReference type="EMBL" id="DSXR01000051">
    <property type="protein sequence ID" value="HGS86814.1"/>
    <property type="molecule type" value="Genomic_DNA"/>
</dbReference>
<protein>
    <recommendedName>
        <fullName evidence="9">Histidinol-phosphate aminotransferase</fullName>
        <ecNumber evidence="9">2.6.1.9</ecNumber>
    </recommendedName>
    <alternativeName>
        <fullName evidence="9">Imidazole acetol-phosphate transaminase</fullName>
    </alternativeName>
</protein>
<keyword evidence="5 9" id="KW-0028">Amino-acid biosynthesis</keyword>
<gene>
    <name evidence="9 11" type="primary">hisC</name>
    <name evidence="11" type="ORF">ENT17_04270</name>
</gene>
<dbReference type="EC" id="2.6.1.9" evidence="9"/>
<reference evidence="11" key="1">
    <citation type="journal article" date="2020" name="mSystems">
        <title>Genome- and Community-Level Interaction Insights into Carbon Utilization and Element Cycling Functions of Hydrothermarchaeota in Hydrothermal Sediment.</title>
        <authorList>
            <person name="Zhou Z."/>
            <person name="Liu Y."/>
            <person name="Xu W."/>
            <person name="Pan J."/>
            <person name="Luo Z.H."/>
            <person name="Li M."/>
        </authorList>
    </citation>
    <scope>NUCLEOTIDE SEQUENCE [LARGE SCALE GENOMIC DNA]</scope>
    <source>
        <strain evidence="11">SpSt-556</strain>
    </source>
</reference>
<dbReference type="CDD" id="cd00609">
    <property type="entry name" value="AAT_like"/>
    <property type="match status" value="1"/>
</dbReference>
<comment type="catalytic activity">
    <reaction evidence="9">
        <text>L-histidinol phosphate + 2-oxoglutarate = 3-(imidazol-4-yl)-2-oxopropyl phosphate + L-glutamate</text>
        <dbReference type="Rhea" id="RHEA:23744"/>
        <dbReference type="ChEBI" id="CHEBI:16810"/>
        <dbReference type="ChEBI" id="CHEBI:29985"/>
        <dbReference type="ChEBI" id="CHEBI:57766"/>
        <dbReference type="ChEBI" id="CHEBI:57980"/>
        <dbReference type="EC" id="2.6.1.9"/>
    </reaction>
</comment>
<dbReference type="PANTHER" id="PTHR42885:SF2">
    <property type="entry name" value="HISTIDINOL-PHOSPHATE AMINOTRANSFERASE"/>
    <property type="match status" value="1"/>
</dbReference>
<proteinExistence type="inferred from homology"/>
<keyword evidence="7 9" id="KW-0663">Pyridoxal phosphate</keyword>
<dbReference type="GO" id="GO:0000105">
    <property type="term" value="P:L-histidine biosynthetic process"/>
    <property type="evidence" value="ECO:0007669"/>
    <property type="project" value="UniProtKB-UniRule"/>
</dbReference>
<keyword evidence="8 9" id="KW-0368">Histidine biosynthesis</keyword>
<evidence type="ECO:0000256" key="8">
    <source>
        <dbReference type="ARBA" id="ARBA00023102"/>
    </source>
</evidence>
<evidence type="ECO:0000256" key="1">
    <source>
        <dbReference type="ARBA" id="ARBA00001933"/>
    </source>
</evidence>
<evidence type="ECO:0000256" key="2">
    <source>
        <dbReference type="ARBA" id="ARBA00007970"/>
    </source>
</evidence>
<dbReference type="Gene3D" id="3.90.1150.10">
    <property type="entry name" value="Aspartate Aminotransferase, domain 1"/>
    <property type="match status" value="1"/>
</dbReference>
<dbReference type="InterPro" id="IPR005861">
    <property type="entry name" value="HisP_aminotrans"/>
</dbReference>
<sequence>MKQPLIKDLQEQVSRRFEQIPAYVPIEPFEVIAERVGRSPEQIIKLDANENPYGLAPQAKKALADLRWGNIYPDPESRALRQAIAAYMGVPVEHIVAGAGADELIDLILRVILRPNDSVLVAPPTFGMYAFDARINGGQALEIPRNRDFSLNLEEMRRVVRDNKPSAILLASPNNPDGGMLTPLELEEILGWGILVVLDEAYIEFSDGGQLGEQASQIHQPLKRDNLVVLRTFSKWAGLAGLRVGFGVFPQWMLPVLWKVKQPYNVSVAASAAAIASLQDLTCLIERVQKIRSERVRLYQLLAQIDWLEPIPSQANFILCRVKGRSAKAVKAELMKKGIFVRYFDTPLLQNFIRVSVGLPQHHDVLFQALKEMEEEHL</sequence>
<comment type="caution">
    <text evidence="11">The sequence shown here is derived from an EMBL/GenBank/DDBJ whole genome shotgun (WGS) entry which is preliminary data.</text>
</comment>
<feature type="modified residue" description="N6-(pyridoxal phosphate)lysine" evidence="9">
    <location>
        <position position="235"/>
    </location>
</feature>
<name>A0A7C4Q884_9CHLR</name>
<dbReference type="InterPro" id="IPR004839">
    <property type="entry name" value="Aminotransferase_I/II_large"/>
</dbReference>
<dbReference type="NCBIfam" id="TIGR01141">
    <property type="entry name" value="hisC"/>
    <property type="match status" value="1"/>
</dbReference>
<dbReference type="GO" id="GO:0004400">
    <property type="term" value="F:histidinol-phosphate transaminase activity"/>
    <property type="evidence" value="ECO:0007669"/>
    <property type="project" value="UniProtKB-UniRule"/>
</dbReference>
<keyword evidence="4 9" id="KW-0032">Aminotransferase</keyword>
<evidence type="ECO:0000256" key="3">
    <source>
        <dbReference type="ARBA" id="ARBA00011738"/>
    </source>
</evidence>
<dbReference type="InterPro" id="IPR015424">
    <property type="entry name" value="PyrdxlP-dep_Trfase"/>
</dbReference>
<dbReference type="InterPro" id="IPR015422">
    <property type="entry name" value="PyrdxlP-dep_Trfase_small"/>
</dbReference>
<dbReference type="PANTHER" id="PTHR42885">
    <property type="entry name" value="HISTIDINOL-PHOSPHATE AMINOTRANSFERASE-RELATED"/>
    <property type="match status" value="1"/>
</dbReference>
<dbReference type="UniPathway" id="UPA00031">
    <property type="reaction ID" value="UER00012"/>
</dbReference>
<evidence type="ECO:0000256" key="7">
    <source>
        <dbReference type="ARBA" id="ARBA00022898"/>
    </source>
</evidence>
<dbReference type="HAMAP" id="MF_01023">
    <property type="entry name" value="HisC_aminotrans_2"/>
    <property type="match status" value="1"/>
</dbReference>
<organism evidence="11">
    <name type="scientific">Bellilinea caldifistulae</name>
    <dbReference type="NCBI Taxonomy" id="360411"/>
    <lineage>
        <taxon>Bacteria</taxon>
        <taxon>Bacillati</taxon>
        <taxon>Chloroflexota</taxon>
        <taxon>Anaerolineae</taxon>
        <taxon>Anaerolineales</taxon>
        <taxon>Anaerolineaceae</taxon>
        <taxon>Bellilinea</taxon>
    </lineage>
</organism>
<comment type="pathway">
    <text evidence="9">Amino-acid biosynthesis; L-histidine biosynthesis; L-histidine from 5-phospho-alpha-D-ribose 1-diphosphate: step 7/9.</text>
</comment>
<dbReference type="Pfam" id="PF00155">
    <property type="entry name" value="Aminotran_1_2"/>
    <property type="match status" value="1"/>
</dbReference>
<evidence type="ECO:0000259" key="10">
    <source>
        <dbReference type="Pfam" id="PF00155"/>
    </source>
</evidence>
<dbReference type="GO" id="GO:0030170">
    <property type="term" value="F:pyridoxal phosphate binding"/>
    <property type="evidence" value="ECO:0007669"/>
    <property type="project" value="InterPro"/>
</dbReference>
<dbReference type="Gene3D" id="3.40.640.10">
    <property type="entry name" value="Type I PLP-dependent aspartate aminotransferase-like (Major domain)"/>
    <property type="match status" value="1"/>
</dbReference>
<dbReference type="InterPro" id="IPR015421">
    <property type="entry name" value="PyrdxlP-dep_Trfase_major"/>
</dbReference>
<comment type="cofactor">
    <cofactor evidence="1 9">
        <name>pyridoxal 5'-phosphate</name>
        <dbReference type="ChEBI" id="CHEBI:597326"/>
    </cofactor>
</comment>
<evidence type="ECO:0000256" key="6">
    <source>
        <dbReference type="ARBA" id="ARBA00022679"/>
    </source>
</evidence>
<accession>A0A7C4Q884</accession>
<feature type="domain" description="Aminotransferase class I/classII large" evidence="10">
    <location>
        <begin position="42"/>
        <end position="360"/>
    </location>
</feature>
<evidence type="ECO:0000256" key="4">
    <source>
        <dbReference type="ARBA" id="ARBA00022576"/>
    </source>
</evidence>
<dbReference type="AlphaFoldDB" id="A0A7C4Q884"/>
<comment type="subunit">
    <text evidence="3 9">Homodimer.</text>
</comment>
<keyword evidence="6 9" id="KW-0808">Transferase</keyword>
<comment type="similarity">
    <text evidence="2 9">Belongs to the class-II pyridoxal-phosphate-dependent aminotransferase family. Histidinol-phosphate aminotransferase subfamily.</text>
</comment>